<reference evidence="6 7" key="1">
    <citation type="submission" date="2018-04" db="EMBL/GenBank/DDBJ databases">
        <title>Flavobacterium sp. nov., isolated from glacier ice.</title>
        <authorList>
            <person name="Liu Q."/>
            <person name="Xin Y.-H."/>
        </authorList>
    </citation>
    <scope>NUCLEOTIDE SEQUENCE [LARGE SCALE GENOMIC DNA]</scope>
    <source>
        <strain evidence="6 7">LB2P30</strain>
    </source>
</reference>
<evidence type="ECO:0000256" key="2">
    <source>
        <dbReference type="ARBA" id="ARBA00022676"/>
    </source>
</evidence>
<dbReference type="SUPFAM" id="SSF53448">
    <property type="entry name" value="Nucleotide-diphospho-sugar transferases"/>
    <property type="match status" value="1"/>
</dbReference>
<name>A0A2U1K2J3_9FLAO</name>
<evidence type="ECO:0000256" key="1">
    <source>
        <dbReference type="ARBA" id="ARBA00006739"/>
    </source>
</evidence>
<dbReference type="PANTHER" id="PTHR43630">
    <property type="entry name" value="POLY-BETA-1,6-N-ACETYL-D-GLUCOSAMINE SYNTHASE"/>
    <property type="match status" value="1"/>
</dbReference>
<dbReference type="EMBL" id="QCZH01000001">
    <property type="protein sequence ID" value="PWA11740.1"/>
    <property type="molecule type" value="Genomic_DNA"/>
</dbReference>
<dbReference type="Pfam" id="PF00535">
    <property type="entry name" value="Glycos_transf_2"/>
    <property type="match status" value="1"/>
</dbReference>
<dbReference type="CDD" id="cd04192">
    <property type="entry name" value="GT_2_like_e"/>
    <property type="match status" value="1"/>
</dbReference>
<dbReference type="PANTHER" id="PTHR43630:SF1">
    <property type="entry name" value="POLY-BETA-1,6-N-ACETYL-D-GLUCOSAMINE SYNTHASE"/>
    <property type="match status" value="1"/>
</dbReference>
<dbReference type="OrthoDB" id="9805625at2"/>
<feature type="domain" description="Glycosyltransferase 2-like" evidence="5">
    <location>
        <begin position="41"/>
        <end position="204"/>
    </location>
</feature>
<feature type="transmembrane region" description="Helical" evidence="4">
    <location>
        <begin position="334"/>
        <end position="355"/>
    </location>
</feature>
<comment type="similarity">
    <text evidence="1">Belongs to the glycosyltransferase 2 family.</text>
</comment>
<dbReference type="InterPro" id="IPR029044">
    <property type="entry name" value="Nucleotide-diphossugar_trans"/>
</dbReference>
<dbReference type="Gene3D" id="3.90.550.10">
    <property type="entry name" value="Spore Coat Polysaccharide Biosynthesis Protein SpsA, Chain A"/>
    <property type="match status" value="1"/>
</dbReference>
<dbReference type="Proteomes" id="UP000245618">
    <property type="component" value="Unassembled WGS sequence"/>
</dbReference>
<dbReference type="AlphaFoldDB" id="A0A2U1K2J3"/>
<evidence type="ECO:0000313" key="7">
    <source>
        <dbReference type="Proteomes" id="UP000245618"/>
    </source>
</evidence>
<sequence>MAIILSVILLIYLITMGWLIFGFTKINSFEYLGLTPKTSFTIIVPFRNEAENLPLLLESFSKLNYQTDLFEVILVDDESEKEFQVSSFKFQVSVIKNIRGSNSPKKDAITTAMRIVKTDWVITTDADCVVHKNWLLSLDNFIQLHHVSMIAGAVTYDCQNSFLHHFQQLDLASLQGATIGSFGIKKGFMCNGANFAYTQSFFQKLKGFEGNAAIVSGDDVFLLQKAIARYPEKVAYLKSKNTIVTTKPVNDWKSLFYQRVRWASKTTSYQSAFGKRLGLLVFMVNFGLVCCFGLTVFGLLSFPILGLYFLIKFGIDAVLIEQTNRFLTKHKTRYLLLSSLWYPFFSTAVVLYCLFGKYEWKGRRF</sequence>
<keyword evidence="2" id="KW-0328">Glycosyltransferase</keyword>
<keyword evidence="7" id="KW-1185">Reference proteome</keyword>
<keyword evidence="3 6" id="KW-0808">Transferase</keyword>
<protein>
    <submittedName>
        <fullName evidence="6">Glycosyl transferase</fullName>
    </submittedName>
</protein>
<keyword evidence="4" id="KW-0472">Membrane</keyword>
<proteinExistence type="inferred from homology"/>
<evidence type="ECO:0000256" key="4">
    <source>
        <dbReference type="SAM" id="Phobius"/>
    </source>
</evidence>
<feature type="transmembrane region" description="Helical" evidence="4">
    <location>
        <begin position="279"/>
        <end position="311"/>
    </location>
</feature>
<gene>
    <name evidence="6" type="ORF">DB891_00215</name>
</gene>
<organism evidence="6 7">
    <name type="scientific">Flavobacterium laiguense</name>
    <dbReference type="NCBI Taxonomy" id="2169409"/>
    <lineage>
        <taxon>Bacteria</taxon>
        <taxon>Pseudomonadati</taxon>
        <taxon>Bacteroidota</taxon>
        <taxon>Flavobacteriia</taxon>
        <taxon>Flavobacteriales</taxon>
        <taxon>Flavobacteriaceae</taxon>
        <taxon>Flavobacterium</taxon>
    </lineage>
</organism>
<feature type="transmembrane region" description="Helical" evidence="4">
    <location>
        <begin position="6"/>
        <end position="24"/>
    </location>
</feature>
<comment type="caution">
    <text evidence="6">The sequence shown here is derived from an EMBL/GenBank/DDBJ whole genome shotgun (WGS) entry which is preliminary data.</text>
</comment>
<evidence type="ECO:0000313" key="6">
    <source>
        <dbReference type="EMBL" id="PWA11740.1"/>
    </source>
</evidence>
<evidence type="ECO:0000259" key="5">
    <source>
        <dbReference type="Pfam" id="PF00535"/>
    </source>
</evidence>
<accession>A0A2U1K2J3</accession>
<dbReference type="RefSeq" id="WP_116760299.1">
    <property type="nucleotide sequence ID" value="NZ_QCZH01000001.1"/>
</dbReference>
<keyword evidence="4" id="KW-1133">Transmembrane helix</keyword>
<dbReference type="InterPro" id="IPR001173">
    <property type="entry name" value="Glyco_trans_2-like"/>
</dbReference>
<dbReference type="GO" id="GO:0016757">
    <property type="term" value="F:glycosyltransferase activity"/>
    <property type="evidence" value="ECO:0007669"/>
    <property type="project" value="UniProtKB-KW"/>
</dbReference>
<evidence type="ECO:0000256" key="3">
    <source>
        <dbReference type="ARBA" id="ARBA00022679"/>
    </source>
</evidence>
<keyword evidence="4" id="KW-0812">Transmembrane</keyword>